<keyword evidence="1" id="KW-0812">Transmembrane</keyword>
<feature type="transmembrane region" description="Helical" evidence="1">
    <location>
        <begin position="43"/>
        <end position="61"/>
    </location>
</feature>
<evidence type="ECO:0000256" key="1">
    <source>
        <dbReference type="SAM" id="Phobius"/>
    </source>
</evidence>
<name>A0A5R8M5C9_9FLAO</name>
<proteinExistence type="predicted"/>
<reference evidence="2 3" key="1">
    <citation type="journal article" date="2017" name="Int. J. Syst. Evol. Microbiol.">
        <title>Maripseudobacter aurantiacus gen. nov., sp. nov., a novel member of the family Flavobacteriaceae isolated from a sedimentation basin.</title>
        <authorList>
            <person name="Chen C."/>
            <person name="Su Y."/>
            <person name="Tao T."/>
            <person name="Fu G."/>
            <person name="Zhang C."/>
            <person name="Sun C."/>
            <person name="Zhang X."/>
            <person name="Wu M."/>
        </authorList>
    </citation>
    <scope>NUCLEOTIDE SEQUENCE [LARGE SCALE GENOMIC DNA]</scope>
    <source>
        <strain evidence="3">CDA4</strain>
    </source>
</reference>
<evidence type="ECO:0000313" key="2">
    <source>
        <dbReference type="EMBL" id="TLF44695.1"/>
    </source>
</evidence>
<dbReference type="EMBL" id="VBUK01000005">
    <property type="protein sequence ID" value="TLF44695.1"/>
    <property type="molecule type" value="Genomic_DNA"/>
</dbReference>
<keyword evidence="1" id="KW-0472">Membrane</keyword>
<dbReference type="AlphaFoldDB" id="A0A5R8M5C9"/>
<evidence type="ECO:0000313" key="3">
    <source>
        <dbReference type="Proteomes" id="UP000308382"/>
    </source>
</evidence>
<keyword evidence="1" id="KW-1133">Transmembrane helix</keyword>
<keyword evidence="3" id="KW-1185">Reference proteome</keyword>
<dbReference type="Proteomes" id="UP000308382">
    <property type="component" value="Unassembled WGS sequence"/>
</dbReference>
<sequence>MKDIPWLKIIITLISISVALLEIWDFKKKEAKNWKKIRKSRKFWIILLFLPLILLTIWDTTSDSIQQAELEKKRDSLITVDSLRAAKIIENLNTAVESIGSTKSEILKIDSLIGGINDSINIQIGLLNRAVEKSKELVDLEKQKLVKDSPNLGVLGNSFKLTKDVKGDGYNVSFTFTNYGGRVANNVRYKCLILVSDENMLRRNVFLSPRGNTWKKSMSIPENNQVYNSIEAKFQVEKEQIKSYDDLYFVIRFKYTDDILRKDFDFNLFYTPRNYHYGVENFFNCDPREERIIKYPLLELGLEQYLVGNN</sequence>
<feature type="transmembrane region" description="Helical" evidence="1">
    <location>
        <begin position="6"/>
        <end position="23"/>
    </location>
</feature>
<protein>
    <submittedName>
        <fullName evidence="2">Uncharacterized protein</fullName>
    </submittedName>
</protein>
<organism evidence="2 3">
    <name type="scientific">Maribacter aurantiacus</name>
    <dbReference type="NCBI Taxonomy" id="1882343"/>
    <lineage>
        <taxon>Bacteria</taxon>
        <taxon>Pseudomonadati</taxon>
        <taxon>Bacteroidota</taxon>
        <taxon>Flavobacteriia</taxon>
        <taxon>Flavobacteriales</taxon>
        <taxon>Flavobacteriaceae</taxon>
        <taxon>Maribacter</taxon>
    </lineage>
</organism>
<gene>
    <name evidence="2" type="ORF">FEK29_10675</name>
</gene>
<accession>A0A5R8M5C9</accession>
<comment type="caution">
    <text evidence="2">The sequence shown here is derived from an EMBL/GenBank/DDBJ whole genome shotgun (WGS) entry which is preliminary data.</text>
</comment>
<dbReference type="RefSeq" id="WP_138258423.1">
    <property type="nucleotide sequence ID" value="NZ_VBUK01000005.1"/>
</dbReference>